<dbReference type="InterPro" id="IPR036709">
    <property type="entry name" value="Autotransporte_beta_dom_sf"/>
</dbReference>
<dbReference type="SUPFAM" id="SSF51126">
    <property type="entry name" value="Pectin lyase-like"/>
    <property type="match status" value="1"/>
</dbReference>
<dbReference type="InterPro" id="IPR013425">
    <property type="entry name" value="Autotrns_rpt"/>
</dbReference>
<protein>
    <recommendedName>
        <fullName evidence="2">Autotransporter domain-containing protein</fullName>
    </recommendedName>
</protein>
<dbReference type="InterPro" id="IPR011050">
    <property type="entry name" value="Pectin_lyase_fold/virulence"/>
</dbReference>
<organism evidence="3 4">
    <name type="scientific">Rhodoplanes elegans</name>
    <dbReference type="NCBI Taxonomy" id="29408"/>
    <lineage>
        <taxon>Bacteria</taxon>
        <taxon>Pseudomonadati</taxon>
        <taxon>Pseudomonadota</taxon>
        <taxon>Alphaproteobacteria</taxon>
        <taxon>Hyphomicrobiales</taxon>
        <taxon>Nitrobacteraceae</taxon>
        <taxon>Rhodoplanes</taxon>
    </lineage>
</organism>
<evidence type="ECO:0000313" key="4">
    <source>
        <dbReference type="Proteomes" id="UP000248863"/>
    </source>
</evidence>
<reference evidence="3 4" key="1">
    <citation type="submission" date="2017-07" db="EMBL/GenBank/DDBJ databases">
        <title>Draft Genome Sequences of Select Purple Nonsulfur Bacteria.</title>
        <authorList>
            <person name="Lasarre B."/>
            <person name="Mckinlay J.B."/>
        </authorList>
    </citation>
    <scope>NUCLEOTIDE SEQUENCE [LARGE SCALE GENOMIC DNA]</scope>
    <source>
        <strain evidence="3 4">DSM 11907</strain>
    </source>
</reference>
<dbReference type="EMBL" id="NPEU01000083">
    <property type="protein sequence ID" value="RAI39276.1"/>
    <property type="molecule type" value="Genomic_DNA"/>
</dbReference>
<evidence type="ECO:0000259" key="2">
    <source>
        <dbReference type="PROSITE" id="PS51208"/>
    </source>
</evidence>
<dbReference type="AlphaFoldDB" id="A0A327KMS6"/>
<sequence>MARGSPAVTKSEQQNERRRVRATLLASTALVMATTLPATGPARAQDATWLANPVSDRYTLGANWSTGSVPAGTAYFDTSAVTTLLFSGNTTVGGWTFNGGASNYSFVNIFQIAFDGAGIVVNGGSATIDNRGVLYFTNTSTAGGASITNRGNLEFFSTSTAGSATIINDGGLFIFHDHSTAGDASITNTALGIVYFSNVSTAGSATITNDNVLYFQNVSTAGNAVVINNGGISFDHSSTAGSATITINGSVTFHDNATAGNAAITNNGGLAFEHSSTAGSATIVNNASVSFLDNSTAGNAAIVNTAGAFVEFSRSMGQNGDGKLTAGSIAGGGTFHLGAVELTVGGNGLSTVVTGVVADGGIGGGSGASLVKTGTGTLTLAGTNTYTGATVVNGGALVVDGSIAASSSLTMTNGTMLAGTGTVPTTIIAGGATLAPGHSIGTLTVAGDLSFAAGSIYRVEVSPSAADRTDVTGVATLTGATVQAVALPGSFRPRSYTIVNAAGGFAGTQFVGLAVTGSFGSDVRNSRLTYDATNAYLVLDPDTLQLPAGASGNQSSVAGAINRAVEGGATPPAGFDVLLNMSGPQLSTALNQISGQPGAAGTQVSLGAMQQFVMVLDPVSGGAGSPGGERGVTAYAPEEAVLRDPAVRAAYAAVTPADARTSQQFDRVGERWGVWASGYGGTSTVDSSGMVGASATTSRVYGTVVGADRRVAPDTRIGIALGGAGFDFSVSDGLGSGRADVFQAGVYGRHAAGPLYLSGALAYGWQDVATERTVSVAGFDKLSSRYKASTLSGRAETGWRIAPWPDAAVGLAPYGALQVSSFHLPGYQESVASGSSQFALAYDSQTTTNLRSELGVRLDAAVPLAHGLLGDGLLTLRGRLAWAHDTNTDRPVTAAFQMLPGATFTVNGTRPAADSALATAGAEMRWRNGVSLAGTFEGEVSNTTRVYAGKGTLRYAW</sequence>
<gene>
    <name evidence="3" type="ORF">CH338_09975</name>
</gene>
<proteinExistence type="predicted"/>
<dbReference type="Pfam" id="PF12951">
    <property type="entry name" value="PATR"/>
    <property type="match status" value="1"/>
</dbReference>
<evidence type="ECO:0000313" key="3">
    <source>
        <dbReference type="EMBL" id="RAI39276.1"/>
    </source>
</evidence>
<keyword evidence="4" id="KW-1185">Reference proteome</keyword>
<keyword evidence="1" id="KW-0732">Signal</keyword>
<dbReference type="Proteomes" id="UP000248863">
    <property type="component" value="Unassembled WGS sequence"/>
</dbReference>
<evidence type="ECO:0000256" key="1">
    <source>
        <dbReference type="ARBA" id="ARBA00022729"/>
    </source>
</evidence>
<dbReference type="InterPro" id="IPR005546">
    <property type="entry name" value="Autotransporte_beta"/>
</dbReference>
<dbReference type="NCBIfam" id="TIGR02601">
    <property type="entry name" value="autotrns_rpt"/>
    <property type="match status" value="1"/>
</dbReference>
<name>A0A327KMS6_9BRAD</name>
<accession>A0A327KMS6</accession>
<dbReference type="Pfam" id="PF03797">
    <property type="entry name" value="Autotransporter"/>
    <property type="match status" value="1"/>
</dbReference>
<dbReference type="Gene3D" id="2.40.128.130">
    <property type="entry name" value="Autotransporter beta-domain"/>
    <property type="match status" value="1"/>
</dbReference>
<comment type="caution">
    <text evidence="3">The sequence shown here is derived from an EMBL/GenBank/DDBJ whole genome shotgun (WGS) entry which is preliminary data.</text>
</comment>
<feature type="domain" description="Autotransporter" evidence="2">
    <location>
        <begin position="667"/>
        <end position="957"/>
    </location>
</feature>
<dbReference type="PROSITE" id="PS51208">
    <property type="entry name" value="AUTOTRANSPORTER"/>
    <property type="match status" value="1"/>
</dbReference>
<dbReference type="SUPFAM" id="SSF103515">
    <property type="entry name" value="Autotransporter"/>
    <property type="match status" value="1"/>
</dbReference>
<dbReference type="SMART" id="SM00869">
    <property type="entry name" value="Autotransporter"/>
    <property type="match status" value="1"/>
</dbReference>